<reference evidence="2" key="1">
    <citation type="submission" date="2023-06" db="EMBL/GenBank/DDBJ databases">
        <title>Genome-scale phylogeny and comparative genomics of the fungal order Sordariales.</title>
        <authorList>
            <consortium name="Lawrence Berkeley National Laboratory"/>
            <person name="Hensen N."/>
            <person name="Bonometti L."/>
            <person name="Westerberg I."/>
            <person name="Brannstrom I.O."/>
            <person name="Guillou S."/>
            <person name="Cros-Aarteil S."/>
            <person name="Calhoun S."/>
            <person name="Haridas S."/>
            <person name="Kuo A."/>
            <person name="Mondo S."/>
            <person name="Pangilinan J."/>
            <person name="Riley R."/>
            <person name="Labutti K."/>
            <person name="Andreopoulos B."/>
            <person name="Lipzen A."/>
            <person name="Chen C."/>
            <person name="Yanf M."/>
            <person name="Daum C."/>
            <person name="Ng V."/>
            <person name="Clum A."/>
            <person name="Steindorff A."/>
            <person name="Ohm R."/>
            <person name="Martin F."/>
            <person name="Silar P."/>
            <person name="Natvig D."/>
            <person name="Lalanne C."/>
            <person name="Gautier V."/>
            <person name="Ament-Velasquez S.L."/>
            <person name="Kruys A."/>
            <person name="Hutchinson M.I."/>
            <person name="Powell A.J."/>
            <person name="Barry K."/>
            <person name="Miller A.N."/>
            <person name="Grigoriev I.V."/>
            <person name="Debuchy R."/>
            <person name="Gladieux P."/>
            <person name="Thoren M.H."/>
            <person name="Johannesson H."/>
        </authorList>
    </citation>
    <scope>NUCLEOTIDE SEQUENCE</scope>
    <source>
        <strain evidence="2">CBS 307.81</strain>
    </source>
</reference>
<feature type="compositionally biased region" description="Pro residues" evidence="1">
    <location>
        <begin position="358"/>
        <end position="381"/>
    </location>
</feature>
<feature type="region of interest" description="Disordered" evidence="1">
    <location>
        <begin position="542"/>
        <end position="584"/>
    </location>
</feature>
<feature type="compositionally biased region" description="Low complexity" evidence="1">
    <location>
        <begin position="565"/>
        <end position="576"/>
    </location>
</feature>
<feature type="region of interest" description="Disordered" evidence="1">
    <location>
        <begin position="409"/>
        <end position="437"/>
    </location>
</feature>
<keyword evidence="3" id="KW-1185">Reference proteome</keyword>
<evidence type="ECO:0000256" key="1">
    <source>
        <dbReference type="SAM" id="MobiDB-lite"/>
    </source>
</evidence>
<proteinExistence type="predicted"/>
<sequence length="584" mass="65006">MSSSSSSSSSSRNSSPLITIPSSALRMLASLLRLPPEMVAGDGTREIPAKWLAQQRQVIDSGRLPAELLSGHDNQNHHQARHLSPLWNLGGGGFVQRVIIRPIVGPLLLATTRDRDRGKEVEGVRLCEAHRGLNEELIGEVYRLIRREVVVCGEGTRSWLRHVGRHEGVYRHLDWGDVGGYVGVMAGVVLLMEEFEVGKGGDEERWEGCFGRGVRLDEIKGKMGAGWGKVGSGCMACVIGVVGGRREMVVGLRASCLSRAKRRTPRLEGRWLGGWLDERGEMERESEALAGRLTAVRGWQSWRARGGRLDEELARELKGMGLSDGAGATCGDHDHHRADGIAEYEEDEGNRELSPNNPYKPPDPRSPSPPIPPQSEPPQPDPFGGFDGVFDSDDEDYRQIIKHLIPLRDRIHNPIPPPTPPSIIDNKREGGYHPPRHSWTTYIPPLYAPRHYPPPRHHDHHPADPNPQSHQHEPTTPPPSSSQSYYADDIYDRYHTGTTNSRPTDRTRSSTIFSRRPRPEEYVGLVTIDANAALLAHQHQKRLDECYSEKSTKGRLKRRLARGNSSPPSEGVSSEGRTAWVDFF</sequence>
<dbReference type="AlphaFoldDB" id="A0AA39Z996"/>
<dbReference type="Proteomes" id="UP001174997">
    <property type="component" value="Unassembled WGS sequence"/>
</dbReference>
<gene>
    <name evidence="2" type="ORF">QBC41DRAFT_305472</name>
</gene>
<name>A0AA39Z996_9PEZI</name>
<feature type="region of interest" description="Disordered" evidence="1">
    <location>
        <begin position="450"/>
        <end position="521"/>
    </location>
</feature>
<dbReference type="EMBL" id="JAULSY010000093">
    <property type="protein sequence ID" value="KAK0666198.1"/>
    <property type="molecule type" value="Genomic_DNA"/>
</dbReference>
<protein>
    <submittedName>
        <fullName evidence="2">Uncharacterized protein</fullName>
    </submittedName>
</protein>
<feature type="region of interest" description="Disordered" evidence="1">
    <location>
        <begin position="345"/>
        <end position="392"/>
    </location>
</feature>
<feature type="compositionally biased region" description="Basic and acidic residues" evidence="1">
    <location>
        <begin position="542"/>
        <end position="552"/>
    </location>
</feature>
<comment type="caution">
    <text evidence="2">The sequence shown here is derived from an EMBL/GenBank/DDBJ whole genome shotgun (WGS) entry which is preliminary data.</text>
</comment>
<organism evidence="2 3">
    <name type="scientific">Cercophora samala</name>
    <dbReference type="NCBI Taxonomy" id="330535"/>
    <lineage>
        <taxon>Eukaryota</taxon>
        <taxon>Fungi</taxon>
        <taxon>Dikarya</taxon>
        <taxon>Ascomycota</taxon>
        <taxon>Pezizomycotina</taxon>
        <taxon>Sordariomycetes</taxon>
        <taxon>Sordariomycetidae</taxon>
        <taxon>Sordariales</taxon>
        <taxon>Lasiosphaeriaceae</taxon>
        <taxon>Cercophora</taxon>
    </lineage>
</organism>
<evidence type="ECO:0000313" key="3">
    <source>
        <dbReference type="Proteomes" id="UP001174997"/>
    </source>
</evidence>
<evidence type="ECO:0000313" key="2">
    <source>
        <dbReference type="EMBL" id="KAK0666198.1"/>
    </source>
</evidence>
<accession>A0AA39Z996</accession>